<comment type="caution">
    <text evidence="1">The sequence shown here is derived from an EMBL/GenBank/DDBJ whole genome shotgun (WGS) entry which is preliminary data.</text>
</comment>
<protein>
    <submittedName>
        <fullName evidence="1">Uncharacterized protein</fullName>
    </submittedName>
</protein>
<organism evidence="1 2">
    <name type="scientific">Aduncisulcus paluster</name>
    <dbReference type="NCBI Taxonomy" id="2918883"/>
    <lineage>
        <taxon>Eukaryota</taxon>
        <taxon>Metamonada</taxon>
        <taxon>Carpediemonas-like organisms</taxon>
        <taxon>Aduncisulcus</taxon>
    </lineage>
</organism>
<reference evidence="1" key="1">
    <citation type="submission" date="2022-03" db="EMBL/GenBank/DDBJ databases">
        <title>Draft genome sequence of Aduncisulcus paluster, a free-living microaerophilic Fornicata.</title>
        <authorList>
            <person name="Yuyama I."/>
            <person name="Kume K."/>
            <person name="Tamura T."/>
            <person name="Inagaki Y."/>
            <person name="Hashimoto T."/>
        </authorList>
    </citation>
    <scope>NUCLEOTIDE SEQUENCE</scope>
    <source>
        <strain evidence="1">NY0171</strain>
    </source>
</reference>
<dbReference type="Proteomes" id="UP001057375">
    <property type="component" value="Unassembled WGS sequence"/>
</dbReference>
<evidence type="ECO:0000313" key="2">
    <source>
        <dbReference type="Proteomes" id="UP001057375"/>
    </source>
</evidence>
<sequence length="108" mass="11685">MDAVLKHSICTSLGFSSTNCDDSSFVDDIGIEEVETISGFTVRNTVRSIEGMQYMDNLSHLSFSAGNSSISDLTPLAELSKLVSVTISEMDNMNYDMLDSLVTSISNS</sequence>
<evidence type="ECO:0000313" key="1">
    <source>
        <dbReference type="EMBL" id="GKT30808.1"/>
    </source>
</evidence>
<keyword evidence="2" id="KW-1185">Reference proteome</keyword>
<dbReference type="Gene3D" id="3.80.10.10">
    <property type="entry name" value="Ribonuclease Inhibitor"/>
    <property type="match status" value="1"/>
</dbReference>
<feature type="non-terminal residue" evidence="1">
    <location>
        <position position="108"/>
    </location>
</feature>
<dbReference type="EMBL" id="BQXS01009092">
    <property type="protein sequence ID" value="GKT30808.1"/>
    <property type="molecule type" value="Genomic_DNA"/>
</dbReference>
<name>A0ABQ5KH43_9EUKA</name>
<proteinExistence type="predicted"/>
<dbReference type="InterPro" id="IPR032675">
    <property type="entry name" value="LRR_dom_sf"/>
</dbReference>
<accession>A0ABQ5KH43</accession>
<gene>
    <name evidence="1" type="ORF">ADUPG1_005649</name>
</gene>